<dbReference type="SUPFAM" id="SSF51004">
    <property type="entry name" value="C-terminal (heme d1) domain of cytochrome cd1-nitrite reductase"/>
    <property type="match status" value="1"/>
</dbReference>
<organism evidence="4 5">
    <name type="scientific">Chitinophaga hostae</name>
    <dbReference type="NCBI Taxonomy" id="2831022"/>
    <lineage>
        <taxon>Bacteria</taxon>
        <taxon>Pseudomonadati</taxon>
        <taxon>Bacteroidota</taxon>
        <taxon>Chitinophagia</taxon>
        <taxon>Chitinophagales</taxon>
        <taxon>Chitinophagaceae</taxon>
        <taxon>Chitinophaga</taxon>
    </lineage>
</organism>
<accession>A0ABS5J766</accession>
<comment type="caution">
    <text evidence="4">The sequence shown here is derived from an EMBL/GenBank/DDBJ whole genome shotgun (WGS) entry which is preliminary data.</text>
</comment>
<dbReference type="RefSeq" id="WP_211976060.1">
    <property type="nucleotide sequence ID" value="NZ_CBFHAM010000025.1"/>
</dbReference>
<dbReference type="PANTHER" id="PTHR30344:SF1">
    <property type="entry name" value="6-PHOSPHOGLUCONOLACTONASE"/>
    <property type="match status" value="1"/>
</dbReference>
<dbReference type="Proteomes" id="UP000676386">
    <property type="component" value="Unassembled WGS sequence"/>
</dbReference>
<protein>
    <submittedName>
        <fullName evidence="4">Lactonase family protein</fullName>
    </submittedName>
</protein>
<proteinExistence type="inferred from homology"/>
<evidence type="ECO:0000256" key="3">
    <source>
        <dbReference type="SAM" id="SignalP"/>
    </source>
</evidence>
<name>A0ABS5J766_9BACT</name>
<evidence type="ECO:0000313" key="4">
    <source>
        <dbReference type="EMBL" id="MBS0030921.1"/>
    </source>
</evidence>
<dbReference type="InterPro" id="IPR019405">
    <property type="entry name" value="Lactonase_7-beta_prop"/>
</dbReference>
<sequence length="377" mass="41252">MRLKFTSLALIALFSSFLANAQQYYLFIGSYNRDKDKDGVYLYRFDYQTGALQPAYALKGVLNPSFLTISPNGKYIYTCSEAQTPNVGGVSSLAFDSVNATLTLLSRQNSGGDNPAYVGTDKDGKWLICANYSGGSLSIFPLEPNGQIAPAKQVISFRDSSVLKRQASSHVHAAVFSPDAQYAFFPDLGADKIRGYKLAANATEPLQPAAPPFTPTVPGSGPRHIIFHPKLPYAYCIEEMGGMVASYKYHAGKLDRIQRISAHLEAPAEDYNAADIHISPDGKFLYASTREDANMIFIYAIDQKNGTLKKIGQEPSRGIHPRNFAIDPTGKFLLVANQRSGNVVVFKRNQQTGLLTATGTEIKLLNPSSLQIREYGK</sequence>
<dbReference type="EMBL" id="JAGTXB010000018">
    <property type="protein sequence ID" value="MBS0030921.1"/>
    <property type="molecule type" value="Genomic_DNA"/>
</dbReference>
<keyword evidence="3" id="KW-0732">Signal</keyword>
<comment type="similarity">
    <text evidence="1">Belongs to the cycloisomerase 2 family.</text>
</comment>
<keyword evidence="5" id="KW-1185">Reference proteome</keyword>
<gene>
    <name evidence="4" type="ORF">KE626_26585</name>
</gene>
<evidence type="ECO:0000256" key="1">
    <source>
        <dbReference type="ARBA" id="ARBA00005564"/>
    </source>
</evidence>
<evidence type="ECO:0000256" key="2">
    <source>
        <dbReference type="ARBA" id="ARBA00022526"/>
    </source>
</evidence>
<dbReference type="InterPro" id="IPR011048">
    <property type="entry name" value="Haem_d1_sf"/>
</dbReference>
<keyword evidence="2" id="KW-0313">Glucose metabolism</keyword>
<dbReference type="InterPro" id="IPR050282">
    <property type="entry name" value="Cycloisomerase_2"/>
</dbReference>
<dbReference type="Pfam" id="PF10282">
    <property type="entry name" value="Lactonase"/>
    <property type="match status" value="1"/>
</dbReference>
<dbReference type="InterPro" id="IPR015943">
    <property type="entry name" value="WD40/YVTN_repeat-like_dom_sf"/>
</dbReference>
<dbReference type="PANTHER" id="PTHR30344">
    <property type="entry name" value="6-PHOSPHOGLUCONOLACTONASE-RELATED"/>
    <property type="match status" value="1"/>
</dbReference>
<reference evidence="4 5" key="1">
    <citation type="submission" date="2021-04" db="EMBL/GenBank/DDBJ databases">
        <title>Chitinophaga sp. nov., isolated from the rhizosphere soil.</title>
        <authorList>
            <person name="He S."/>
        </authorList>
    </citation>
    <scope>NUCLEOTIDE SEQUENCE [LARGE SCALE GENOMIC DNA]</scope>
    <source>
        <strain evidence="4 5">2R12</strain>
    </source>
</reference>
<keyword evidence="2" id="KW-0119">Carbohydrate metabolism</keyword>
<feature type="signal peptide" evidence="3">
    <location>
        <begin position="1"/>
        <end position="21"/>
    </location>
</feature>
<evidence type="ECO:0000313" key="5">
    <source>
        <dbReference type="Proteomes" id="UP000676386"/>
    </source>
</evidence>
<dbReference type="Gene3D" id="2.130.10.10">
    <property type="entry name" value="YVTN repeat-like/Quinoprotein amine dehydrogenase"/>
    <property type="match status" value="1"/>
</dbReference>
<feature type="chain" id="PRO_5045285035" evidence="3">
    <location>
        <begin position="22"/>
        <end position="377"/>
    </location>
</feature>